<organism evidence="2 3">
    <name type="scientific">Orlajensenia leifsoniae</name>
    <dbReference type="NCBI Taxonomy" id="2561933"/>
    <lineage>
        <taxon>Bacteria</taxon>
        <taxon>Bacillati</taxon>
        <taxon>Actinomycetota</taxon>
        <taxon>Actinomycetes</taxon>
        <taxon>Micrococcales</taxon>
        <taxon>Microbacteriaceae</taxon>
        <taxon>Orlajensenia</taxon>
    </lineage>
</organism>
<dbReference type="Proteomes" id="UP000298127">
    <property type="component" value="Unassembled WGS sequence"/>
</dbReference>
<keyword evidence="3" id="KW-1185">Reference proteome</keyword>
<name>A0A4Y9R2P5_9MICO</name>
<feature type="region of interest" description="Disordered" evidence="1">
    <location>
        <begin position="61"/>
        <end position="81"/>
    </location>
</feature>
<feature type="compositionally biased region" description="Basic and acidic residues" evidence="1">
    <location>
        <begin position="61"/>
        <end position="70"/>
    </location>
</feature>
<gene>
    <name evidence="2" type="ORF">E4M00_05325</name>
</gene>
<feature type="compositionally biased region" description="Low complexity" evidence="1">
    <location>
        <begin position="152"/>
        <end position="163"/>
    </location>
</feature>
<sequence>MARPARHWVAAAVDVRTDTAKFAIQGASITGIHVLHADRTIEIRVTNPATRTATVTVTVRPDFDGADPRQKPRTGQQVRLGPRDTKTLTFRSPHPDSIQSVQLDSDQPIIPGGDVQTFRTWNPSTTATLWEVTPLVWYEVSDGPPAIPGESTTGTGTGADATAQPRASRLNPNGDR</sequence>
<comment type="caution">
    <text evidence="2">The sequence shown here is derived from an EMBL/GenBank/DDBJ whole genome shotgun (WGS) entry which is preliminary data.</text>
</comment>
<evidence type="ECO:0000313" key="2">
    <source>
        <dbReference type="EMBL" id="TFV98924.1"/>
    </source>
</evidence>
<proteinExistence type="predicted"/>
<evidence type="ECO:0000313" key="3">
    <source>
        <dbReference type="Proteomes" id="UP000298127"/>
    </source>
</evidence>
<protein>
    <submittedName>
        <fullName evidence="2">Uncharacterized protein</fullName>
    </submittedName>
</protein>
<dbReference type="EMBL" id="SPQZ01000002">
    <property type="protein sequence ID" value="TFV98924.1"/>
    <property type="molecule type" value="Genomic_DNA"/>
</dbReference>
<reference evidence="2 3" key="1">
    <citation type="journal article" date="2018" name="J. Microbiol.">
        <title>Leifsonia flava sp. nov., a novel actinobacterium isolated from the rhizosphere of Aquilegia viridiflora.</title>
        <authorList>
            <person name="Cai Y."/>
            <person name="Tao W.Z."/>
            <person name="Ma Y.J."/>
            <person name="Cheng J."/>
            <person name="Zhang M.Y."/>
            <person name="Zhang Y.X."/>
        </authorList>
    </citation>
    <scope>NUCLEOTIDE SEQUENCE [LARGE SCALE GENOMIC DNA]</scope>
    <source>
        <strain evidence="2 3">SYP-B2174</strain>
    </source>
</reference>
<dbReference type="RefSeq" id="WP_135119438.1">
    <property type="nucleotide sequence ID" value="NZ_SPQZ01000002.1"/>
</dbReference>
<accession>A0A4Y9R2P5</accession>
<feature type="region of interest" description="Disordered" evidence="1">
    <location>
        <begin position="141"/>
        <end position="176"/>
    </location>
</feature>
<evidence type="ECO:0000256" key="1">
    <source>
        <dbReference type="SAM" id="MobiDB-lite"/>
    </source>
</evidence>
<dbReference type="AlphaFoldDB" id="A0A4Y9R2P5"/>